<feature type="signal peptide" evidence="1">
    <location>
        <begin position="1"/>
        <end position="23"/>
    </location>
</feature>
<accession>A0A451B5S3</accession>
<reference evidence="3" key="1">
    <citation type="submission" date="2019-02" db="EMBL/GenBank/DDBJ databases">
        <authorList>
            <person name="Gruber-Vodicka R. H."/>
            <person name="Seah K. B. B."/>
        </authorList>
    </citation>
    <scope>NUCLEOTIDE SEQUENCE</scope>
    <source>
        <strain evidence="3">BECK_BY19</strain>
        <strain evidence="2">BECK_BY8</strain>
    </source>
</reference>
<organism evidence="3">
    <name type="scientific">Candidatus Kentrum sp. UNK</name>
    <dbReference type="NCBI Taxonomy" id="2126344"/>
    <lineage>
        <taxon>Bacteria</taxon>
        <taxon>Pseudomonadati</taxon>
        <taxon>Pseudomonadota</taxon>
        <taxon>Gammaproteobacteria</taxon>
        <taxon>Candidatus Kentrum</taxon>
    </lineage>
</organism>
<proteinExistence type="predicted"/>
<name>A0A451B5S3_9GAMM</name>
<dbReference type="EMBL" id="CAADFZ010000234">
    <property type="protein sequence ID" value="VFK68421.1"/>
    <property type="molecule type" value="Genomic_DNA"/>
</dbReference>
<protein>
    <submittedName>
        <fullName evidence="3">Uncharacterized protein</fullName>
    </submittedName>
</protein>
<gene>
    <name evidence="2" type="ORF">BECKUNK1418G_GA0071005_12342</name>
    <name evidence="3" type="ORF">BECKUNK1418H_GA0071006_12232</name>
</gene>
<feature type="chain" id="PRO_5036113645" evidence="1">
    <location>
        <begin position="24"/>
        <end position="112"/>
    </location>
</feature>
<dbReference type="EMBL" id="CAADGD010000223">
    <property type="protein sequence ID" value="VFK73577.1"/>
    <property type="molecule type" value="Genomic_DNA"/>
</dbReference>
<sequence length="112" mass="12217">MFKKTMISMILAMGIFFAGLSSAAVMPNEAQANMPAFALGKEVPIDMAMETRGEGKISRYIIDKVQDILKKAGIDAAIDWLADIDIPTTPLQVIWQALKPETAYAPGPDDFK</sequence>
<dbReference type="AlphaFoldDB" id="A0A451B5S3"/>
<evidence type="ECO:0000313" key="2">
    <source>
        <dbReference type="EMBL" id="VFK68421.1"/>
    </source>
</evidence>
<keyword evidence="1" id="KW-0732">Signal</keyword>
<evidence type="ECO:0000256" key="1">
    <source>
        <dbReference type="SAM" id="SignalP"/>
    </source>
</evidence>
<evidence type="ECO:0000313" key="3">
    <source>
        <dbReference type="EMBL" id="VFK73577.1"/>
    </source>
</evidence>